<dbReference type="Pfam" id="PF14401">
    <property type="entry name" value="RLAN"/>
    <property type="match status" value="1"/>
</dbReference>
<feature type="compositionally biased region" description="Low complexity" evidence="3">
    <location>
        <begin position="502"/>
        <end position="514"/>
    </location>
</feature>
<evidence type="ECO:0000256" key="2">
    <source>
        <dbReference type="PROSITE-ProRule" id="PRU00409"/>
    </source>
</evidence>
<gene>
    <name evidence="5" type="ORF">HOP52_13125</name>
</gene>
<dbReference type="RefSeq" id="WP_238977843.1">
    <property type="nucleotide sequence ID" value="NZ_JABFUC010000010.1"/>
</dbReference>
<dbReference type="EMBL" id="JABFUC010000010">
    <property type="protein sequence ID" value="MCG6658696.1"/>
    <property type="molecule type" value="Genomic_DNA"/>
</dbReference>
<accession>A0ABS9PAA8</accession>
<dbReference type="Pfam" id="PF08443">
    <property type="entry name" value="RimK"/>
    <property type="match status" value="1"/>
</dbReference>
<feature type="domain" description="ATP-grasp" evidence="4">
    <location>
        <begin position="297"/>
        <end position="489"/>
    </location>
</feature>
<evidence type="ECO:0000313" key="5">
    <source>
        <dbReference type="EMBL" id="MCG6658696.1"/>
    </source>
</evidence>
<comment type="caution">
    <text evidence="5">The sequence shown here is derived from an EMBL/GenBank/DDBJ whole genome shotgun (WGS) entry which is preliminary data.</text>
</comment>
<dbReference type="Proteomes" id="UP000814385">
    <property type="component" value="Unassembled WGS sequence"/>
</dbReference>
<dbReference type="InterPro" id="IPR011761">
    <property type="entry name" value="ATP-grasp"/>
</dbReference>
<keyword evidence="2" id="KW-0547">Nucleotide-binding</keyword>
<evidence type="ECO:0000256" key="3">
    <source>
        <dbReference type="SAM" id="MobiDB-lite"/>
    </source>
</evidence>
<dbReference type="InterPro" id="IPR025839">
    <property type="entry name" value="RLAN_dom"/>
</dbReference>
<keyword evidence="6" id="KW-1185">Reference proteome</keyword>
<sequence length="520" mass="58369">MCPLRIVVDRLDDWRPYSPSEDLVGVDDFLSLDRRHRTSADASQHHATRIINLSSDLDYLGSGYYVSLLAEARGQRVLPAVETLNALSRKALIDLELDTLAPLLGELARDGSLSGDSLTLRVLFGECHEPKLAKLASRLFERLPCPLLEARFHRRHERWRLARLKPLRLRDLGSDEQDLFASALNRHSRQVWRTPKARRRYRYDLAILVDPKEAMPPSNRGALRAFIRAGRRLGIDVSLITRRDAGRLAEFDGLFIRETTALNHHTWRMARLAEHQGLVVIDAPQDILRCTNKVYLHALLRARGVAAPEGRLLKRSDRGRLGERLDTLSFPLVLKIPDGAFSRGVVKVNSVEELEREAARLFAASALLLVQEWLPTDYDWRIGVLDGQVVFASRYYMARGHWQIYDHSGTRVKSGSFTTHDPDEVPPAVLKAALRACRLIGNGFYGVDLKQAGDRTVVIEVNDNPNVDAGIEDALLGRRLYDRIMGVFLSRMEARRQQVGRSAPLSAASAAGPGLTVGDD</sequence>
<evidence type="ECO:0000313" key="6">
    <source>
        <dbReference type="Proteomes" id="UP000814385"/>
    </source>
</evidence>
<dbReference type="PROSITE" id="PS50975">
    <property type="entry name" value="ATP_GRASP"/>
    <property type="match status" value="1"/>
</dbReference>
<evidence type="ECO:0000259" key="4">
    <source>
        <dbReference type="PROSITE" id="PS50975"/>
    </source>
</evidence>
<protein>
    <submittedName>
        <fullName evidence="5">RimK family protein</fullName>
    </submittedName>
</protein>
<name>A0ABS9PAA8_9GAMM</name>
<reference evidence="5 6" key="1">
    <citation type="submission" date="2020-05" db="EMBL/GenBank/DDBJ databases">
        <title>Comparative genomic analysis of denitrifying bacteria from Halomonas genus.</title>
        <authorList>
            <person name="Wang L."/>
            <person name="Shao Z."/>
        </authorList>
    </citation>
    <scope>NUCLEOTIDE SEQUENCE [LARGE SCALE GENOMIC DNA]</scope>
    <source>
        <strain evidence="5 6">A4</strain>
    </source>
</reference>
<evidence type="ECO:0000256" key="1">
    <source>
        <dbReference type="ARBA" id="ARBA00023211"/>
    </source>
</evidence>
<dbReference type="SUPFAM" id="SSF56059">
    <property type="entry name" value="Glutathione synthetase ATP-binding domain-like"/>
    <property type="match status" value="1"/>
</dbReference>
<dbReference type="Gene3D" id="3.30.470.20">
    <property type="entry name" value="ATP-grasp fold, B domain"/>
    <property type="match status" value="1"/>
</dbReference>
<dbReference type="PANTHER" id="PTHR21621">
    <property type="entry name" value="RIBOSOMAL PROTEIN S6 MODIFICATION PROTEIN"/>
    <property type="match status" value="1"/>
</dbReference>
<dbReference type="PANTHER" id="PTHR21621:SF0">
    <property type="entry name" value="BETA-CITRYLGLUTAMATE SYNTHASE B-RELATED"/>
    <property type="match status" value="1"/>
</dbReference>
<keyword evidence="1" id="KW-0464">Manganese</keyword>
<keyword evidence="2" id="KW-0067">ATP-binding</keyword>
<feature type="region of interest" description="Disordered" evidence="3">
    <location>
        <begin position="500"/>
        <end position="520"/>
    </location>
</feature>
<dbReference type="InterPro" id="IPR013651">
    <property type="entry name" value="ATP-grasp_RimK-type"/>
</dbReference>
<proteinExistence type="predicted"/>
<organism evidence="5 6">
    <name type="scientific">Billgrantia campisalis</name>
    <dbReference type="NCBI Taxonomy" id="74661"/>
    <lineage>
        <taxon>Bacteria</taxon>
        <taxon>Pseudomonadati</taxon>
        <taxon>Pseudomonadota</taxon>
        <taxon>Gammaproteobacteria</taxon>
        <taxon>Oceanospirillales</taxon>
        <taxon>Halomonadaceae</taxon>
        <taxon>Billgrantia</taxon>
    </lineage>
</organism>